<keyword evidence="3" id="KW-1185">Reference proteome</keyword>
<proteinExistence type="predicted"/>
<accession>A0A182Q9C5</accession>
<dbReference type="AlphaFoldDB" id="A0A182Q9C5"/>
<evidence type="ECO:0000313" key="2">
    <source>
        <dbReference type="EnsemblMetazoa" id="AFAF005631-PA"/>
    </source>
</evidence>
<feature type="transmembrane region" description="Helical" evidence="1">
    <location>
        <begin position="326"/>
        <end position="344"/>
    </location>
</feature>
<dbReference type="EMBL" id="AXCN02001216">
    <property type="status" value="NOT_ANNOTATED_CDS"/>
    <property type="molecule type" value="Genomic_DNA"/>
</dbReference>
<dbReference type="Proteomes" id="UP000075886">
    <property type="component" value="Unassembled WGS sequence"/>
</dbReference>
<reference evidence="2" key="2">
    <citation type="submission" date="2020-05" db="UniProtKB">
        <authorList>
            <consortium name="EnsemblMetazoa"/>
        </authorList>
    </citation>
    <scope>IDENTIFICATION</scope>
    <source>
        <strain evidence="2">FAR1</strain>
    </source>
</reference>
<keyword evidence="1" id="KW-1133">Transmembrane helix</keyword>
<sequence length="350" mass="40038">MMMWCVKFNRQAFGTGRKCKLCFCGVREFTLGLLEMPPPSSQPSGDVNRNHPCTANIPRLIEHSGVAWLIRMSVCFVYWWIAVLSCACRISNAANISTTSTARACFMRYQSAKMVNKSIDFENPSVFELLASNYTQDTSPFFDLLHRSRDCIALSYWINNEPDMTDFRGYLKFACGVQELLHINLLHRRISTDEFCLAMLHGERPLELYDCPALGLSQTVPIVMQAHVGSMVVLSQEPGPDTFHYLLFQRVTRYADMLDTLRYFERRYNLTKGTLRSRNYHTSQHWMRCNCDQIIESLAKVYQCLGINRKRSVPGELTIRSVSEDMLVMAAIGIGGGVTFFLLLKIRLIC</sequence>
<reference evidence="3" key="1">
    <citation type="submission" date="2014-01" db="EMBL/GenBank/DDBJ databases">
        <title>The Genome Sequence of Anopheles farauti FAR1 (V2).</title>
        <authorList>
            <consortium name="The Broad Institute Genomics Platform"/>
            <person name="Neafsey D.E."/>
            <person name="Besansky N."/>
            <person name="Howell P."/>
            <person name="Walton C."/>
            <person name="Young S.K."/>
            <person name="Zeng Q."/>
            <person name="Gargeya S."/>
            <person name="Fitzgerald M."/>
            <person name="Haas B."/>
            <person name="Abouelleil A."/>
            <person name="Allen A.W."/>
            <person name="Alvarado L."/>
            <person name="Arachchi H.M."/>
            <person name="Berlin A.M."/>
            <person name="Chapman S.B."/>
            <person name="Gainer-Dewar J."/>
            <person name="Goldberg J."/>
            <person name="Griggs A."/>
            <person name="Gujja S."/>
            <person name="Hansen M."/>
            <person name="Howarth C."/>
            <person name="Imamovic A."/>
            <person name="Ireland A."/>
            <person name="Larimer J."/>
            <person name="McCowan C."/>
            <person name="Murphy C."/>
            <person name="Pearson M."/>
            <person name="Poon T.W."/>
            <person name="Priest M."/>
            <person name="Roberts A."/>
            <person name="Saif S."/>
            <person name="Shea T."/>
            <person name="Sisk P."/>
            <person name="Sykes S."/>
            <person name="Wortman J."/>
            <person name="Nusbaum C."/>
            <person name="Birren B."/>
        </authorList>
    </citation>
    <scope>NUCLEOTIDE SEQUENCE [LARGE SCALE GENOMIC DNA]</scope>
    <source>
        <strain evidence="3">FAR1</strain>
    </source>
</reference>
<dbReference type="VEuPathDB" id="VectorBase:AFAF005631"/>
<dbReference type="EnsemblMetazoa" id="AFAF005631-RA">
    <property type="protein sequence ID" value="AFAF005631-PA"/>
    <property type="gene ID" value="AFAF005631"/>
</dbReference>
<name>A0A182Q9C5_9DIPT</name>
<evidence type="ECO:0000256" key="1">
    <source>
        <dbReference type="SAM" id="Phobius"/>
    </source>
</evidence>
<protein>
    <submittedName>
        <fullName evidence="2">Uncharacterized protein</fullName>
    </submittedName>
</protein>
<evidence type="ECO:0000313" key="3">
    <source>
        <dbReference type="Proteomes" id="UP000075886"/>
    </source>
</evidence>
<organism evidence="2 3">
    <name type="scientific">Anopheles farauti</name>
    <dbReference type="NCBI Taxonomy" id="69004"/>
    <lineage>
        <taxon>Eukaryota</taxon>
        <taxon>Metazoa</taxon>
        <taxon>Ecdysozoa</taxon>
        <taxon>Arthropoda</taxon>
        <taxon>Hexapoda</taxon>
        <taxon>Insecta</taxon>
        <taxon>Pterygota</taxon>
        <taxon>Neoptera</taxon>
        <taxon>Endopterygota</taxon>
        <taxon>Diptera</taxon>
        <taxon>Nematocera</taxon>
        <taxon>Culicoidea</taxon>
        <taxon>Culicidae</taxon>
        <taxon>Anophelinae</taxon>
        <taxon>Anopheles</taxon>
    </lineage>
</organism>
<keyword evidence="1" id="KW-0812">Transmembrane</keyword>
<keyword evidence="1" id="KW-0472">Membrane</keyword>